<dbReference type="InterPro" id="IPR015867">
    <property type="entry name" value="N-reg_PII/ATP_PRibTrfase_C"/>
</dbReference>
<feature type="transmembrane region" description="Helical" evidence="6">
    <location>
        <begin position="112"/>
        <end position="132"/>
    </location>
</feature>
<keyword evidence="3 6" id="KW-0812">Transmembrane</keyword>
<dbReference type="PANTHER" id="PTHR33545">
    <property type="entry name" value="UPF0750 MEMBRANE PROTEIN YITT-RELATED"/>
    <property type="match status" value="1"/>
</dbReference>
<evidence type="ECO:0000256" key="1">
    <source>
        <dbReference type="ARBA" id="ARBA00004651"/>
    </source>
</evidence>
<comment type="subcellular location">
    <subcellularLocation>
        <location evidence="1">Cell membrane</location>
        <topology evidence="1">Multi-pass membrane protein</topology>
    </subcellularLocation>
</comment>
<dbReference type="CDD" id="cd16380">
    <property type="entry name" value="YitT_C"/>
    <property type="match status" value="1"/>
</dbReference>
<keyword evidence="2" id="KW-1003">Cell membrane</keyword>
<feature type="transmembrane region" description="Helical" evidence="6">
    <location>
        <begin position="58"/>
        <end position="75"/>
    </location>
</feature>
<evidence type="ECO:0000256" key="6">
    <source>
        <dbReference type="SAM" id="Phobius"/>
    </source>
</evidence>
<dbReference type="KEGG" id="eio:H9L01_03215"/>
<evidence type="ECO:0000256" key="3">
    <source>
        <dbReference type="ARBA" id="ARBA00022692"/>
    </source>
</evidence>
<reference evidence="8 9" key="1">
    <citation type="submission" date="2020-08" db="EMBL/GenBank/DDBJ databases">
        <title>Genome sequence of Erysipelothrix inopinata DSM 15511T.</title>
        <authorList>
            <person name="Hyun D.-W."/>
            <person name="Bae J.-W."/>
        </authorList>
    </citation>
    <scope>NUCLEOTIDE SEQUENCE [LARGE SCALE GENOMIC DNA]</scope>
    <source>
        <strain evidence="8 9">DSM 15511</strain>
    </source>
</reference>
<proteinExistence type="predicted"/>
<keyword evidence="4 6" id="KW-1133">Transmembrane helix</keyword>
<evidence type="ECO:0000256" key="2">
    <source>
        <dbReference type="ARBA" id="ARBA00022475"/>
    </source>
</evidence>
<keyword evidence="9" id="KW-1185">Reference proteome</keyword>
<dbReference type="InterPro" id="IPR051461">
    <property type="entry name" value="UPF0750_membrane"/>
</dbReference>
<name>A0A7G9S0L7_9FIRM</name>
<dbReference type="InterPro" id="IPR003740">
    <property type="entry name" value="YitT"/>
</dbReference>
<dbReference type="PANTHER" id="PTHR33545:SF5">
    <property type="entry name" value="UPF0750 MEMBRANE PROTEIN YITT"/>
    <property type="match status" value="1"/>
</dbReference>
<evidence type="ECO:0000313" key="9">
    <source>
        <dbReference type="Proteomes" id="UP000515928"/>
    </source>
</evidence>
<dbReference type="GO" id="GO:0005886">
    <property type="term" value="C:plasma membrane"/>
    <property type="evidence" value="ECO:0007669"/>
    <property type="project" value="UniProtKB-SubCell"/>
</dbReference>
<dbReference type="Gene3D" id="3.30.70.120">
    <property type="match status" value="1"/>
</dbReference>
<organism evidence="8 9">
    <name type="scientific">Erysipelothrix inopinata</name>
    <dbReference type="NCBI Taxonomy" id="225084"/>
    <lineage>
        <taxon>Bacteria</taxon>
        <taxon>Bacillati</taxon>
        <taxon>Bacillota</taxon>
        <taxon>Erysipelotrichia</taxon>
        <taxon>Erysipelotrichales</taxon>
        <taxon>Erysipelotrichaceae</taxon>
        <taxon>Erysipelothrix</taxon>
    </lineage>
</organism>
<gene>
    <name evidence="8" type="ORF">H9L01_03215</name>
</gene>
<dbReference type="Pfam" id="PF02588">
    <property type="entry name" value="YitT_membrane"/>
    <property type="match status" value="1"/>
</dbReference>
<sequence>MNNIKRYGYIILGGFLFALSVNLFLIPASIYNGGFTGIAQLLRDAIQSVFKIEPNFDIAGLINLGLNIPIFIFAWSRLSKKFVKLSLLSVLSQTISLTYIPIPKTPIVEDVFVAILIAAVLGSFGASLSFRAKGSSGGLDIIGFYRSQQNKGSIGNIYLVINSIIYLICLAVYNVQTALYSLVYSFIFSYGLDRFHEHNLEASVMVFTRNKEIKHKVIHEINRGVTHWEGFGAYTGTSLDVFVTIVAQSELVDIKRMIRKHDPNAFIIVTKNLKVDGGFEKRLI</sequence>
<dbReference type="InterPro" id="IPR019264">
    <property type="entry name" value="DUF2179"/>
</dbReference>
<evidence type="ECO:0000256" key="5">
    <source>
        <dbReference type="ARBA" id="ARBA00023136"/>
    </source>
</evidence>
<feature type="transmembrane region" description="Helical" evidence="6">
    <location>
        <begin position="153"/>
        <end position="173"/>
    </location>
</feature>
<dbReference type="Proteomes" id="UP000515928">
    <property type="component" value="Chromosome"/>
</dbReference>
<evidence type="ECO:0000256" key="4">
    <source>
        <dbReference type="ARBA" id="ARBA00022989"/>
    </source>
</evidence>
<protein>
    <submittedName>
        <fullName evidence="8">YitT family protein</fullName>
    </submittedName>
</protein>
<feature type="transmembrane region" description="Helical" evidence="6">
    <location>
        <begin position="7"/>
        <end position="26"/>
    </location>
</feature>
<dbReference type="Pfam" id="PF10035">
    <property type="entry name" value="DUF2179"/>
    <property type="match status" value="1"/>
</dbReference>
<accession>A0A7G9S0L7</accession>
<dbReference type="EMBL" id="CP060715">
    <property type="protein sequence ID" value="QNN61392.1"/>
    <property type="molecule type" value="Genomic_DNA"/>
</dbReference>
<dbReference type="RefSeq" id="WP_187534592.1">
    <property type="nucleotide sequence ID" value="NZ_CBCSHU010000006.1"/>
</dbReference>
<evidence type="ECO:0000313" key="8">
    <source>
        <dbReference type="EMBL" id="QNN61392.1"/>
    </source>
</evidence>
<feature type="domain" description="DUF2179" evidence="7">
    <location>
        <begin position="223"/>
        <end position="277"/>
    </location>
</feature>
<dbReference type="PIRSF" id="PIRSF006483">
    <property type="entry name" value="Membrane_protein_YitT"/>
    <property type="match status" value="1"/>
</dbReference>
<feature type="transmembrane region" description="Helical" evidence="6">
    <location>
        <begin position="82"/>
        <end position="100"/>
    </location>
</feature>
<keyword evidence="5 6" id="KW-0472">Membrane</keyword>
<evidence type="ECO:0000259" key="7">
    <source>
        <dbReference type="Pfam" id="PF10035"/>
    </source>
</evidence>
<dbReference type="AlphaFoldDB" id="A0A7G9S0L7"/>